<reference evidence="4 5" key="1">
    <citation type="journal article" date="2012" name="J. Bacteriol.">
        <title>Draft genome of Streptomyces tsukubaensis NRRL 18488, the producer of the clinically important immunosuppressant tacrolimus (FK506).</title>
        <authorList>
            <person name="Barreiro C."/>
            <person name="Prieto C."/>
            <person name="Sola-Landa A."/>
            <person name="Solera E."/>
            <person name="Martinez-Castro M."/>
            <person name="Perez-Redondo R."/>
            <person name="Garcia-Estrada C."/>
            <person name="Aparicio J.F."/>
            <person name="Fernandez-Martinez L.T."/>
            <person name="Santos-Aberturas J."/>
            <person name="Salehi-Najafabadi Z."/>
            <person name="Rodriguez-Garcia A."/>
            <person name="Tauch A."/>
            <person name="Martin J.F."/>
        </authorList>
    </citation>
    <scope>NUCLEOTIDE SEQUENCE [LARGE SCALE GENOMIC DNA]</scope>
    <source>
        <strain evidence="5">DSM 42081 / NBRC 108919 / NRRL 18488 / 9993</strain>
    </source>
</reference>
<dbReference type="Gene3D" id="3.60.10.10">
    <property type="entry name" value="Endonuclease/exonuclease/phosphatase"/>
    <property type="match status" value="1"/>
</dbReference>
<proteinExistence type="predicted"/>
<feature type="signal peptide" evidence="2">
    <location>
        <begin position="1"/>
        <end position="32"/>
    </location>
</feature>
<feature type="region of interest" description="Disordered" evidence="1">
    <location>
        <begin position="297"/>
        <end position="318"/>
    </location>
</feature>
<dbReference type="Gene3D" id="2.130.10.130">
    <property type="entry name" value="Integrin alpha, N-terminal"/>
    <property type="match status" value="1"/>
</dbReference>
<name>A0A7G3UAT9_STRT9</name>
<dbReference type="SUPFAM" id="SSF69318">
    <property type="entry name" value="Integrin alpha N-terminal domain"/>
    <property type="match status" value="1"/>
</dbReference>
<feature type="compositionally biased region" description="Basic and acidic residues" evidence="1">
    <location>
        <begin position="301"/>
        <end position="310"/>
    </location>
</feature>
<dbReference type="EMBL" id="CP029159">
    <property type="protein sequence ID" value="QKM66661.1"/>
    <property type="molecule type" value="Genomic_DNA"/>
</dbReference>
<feature type="domain" description="Endonuclease/exonuclease/phosphatase" evidence="3">
    <location>
        <begin position="59"/>
        <end position="352"/>
    </location>
</feature>
<evidence type="ECO:0000259" key="3">
    <source>
        <dbReference type="Pfam" id="PF03372"/>
    </source>
</evidence>
<evidence type="ECO:0000313" key="5">
    <source>
        <dbReference type="Proteomes" id="UP000005940"/>
    </source>
</evidence>
<dbReference type="InterPro" id="IPR036691">
    <property type="entry name" value="Endo/exonu/phosph_ase_sf"/>
</dbReference>
<dbReference type="InterPro" id="IPR005135">
    <property type="entry name" value="Endo/exonuclease/phosphatase"/>
</dbReference>
<protein>
    <recommendedName>
        <fullName evidence="3">Endonuclease/exonuclease/phosphatase domain-containing protein</fullName>
    </recommendedName>
</protein>
<gene>
    <name evidence="4" type="ORF">STSU_005290</name>
</gene>
<accession>A0A7G3UAT9</accession>
<sequence length="625" mass="66023">MTGSSVTRFKSVVALIGSLVFMSAVCPVGAPAAVATAATVATAGDVVDPGTAPPIRVSTYNLCGNACPDGTLPETGLREATVAAEGQSGWNADVVFLQEICKYQYDDIAGRLPGFTGHYVETVPKGVTVGGHVVCRGRSSYGMAVFAKGALHTDPGRAVVDERDGVVDLDLNGYTTGPDPTRLEPEDITSPCMRVFVQNRSTWVCSVHLYWGSESVPAEKALRDAEAVRLYERVKRWQDEGVPVILGGDFNTQPWNTGTRPFYSDRAHSNTLGTGRMTEVDETDNSPGFFQSVCAGKPRCRSGEPTRDDTVAPDPSGNDTADRKIDYIFFSTQFFDGVLGDALPVDRDISDHAILRGAARWTDCVPAAPGAGAVFRVDANGALDRYAGRSNGTIAPACRVGSGWSSMKRTVRQGSALLAVDGTGALWRYPADPATGTYSSSTRTAAGSGFAAAADPAGALLAPGDTDQDGYPDLLVRDTLGDLWRYPGSVGGTYPQQTAVKLDGPAPGRTWGDYTMLVAPGDFAADTANAPDLVGMDAAGYLWLHKGTAVGTYGPPVQIGHGWQIYNALAAPGDIDGDGKPDLVARDRVPGKTYGYLWFYRGNGTGGYEPRVKIGNGYPDSEPLF</sequence>
<dbReference type="Pfam" id="PF03372">
    <property type="entry name" value="Exo_endo_phos"/>
    <property type="match status" value="1"/>
</dbReference>
<keyword evidence="5" id="KW-1185">Reference proteome</keyword>
<evidence type="ECO:0000313" key="4">
    <source>
        <dbReference type="EMBL" id="QKM66661.1"/>
    </source>
</evidence>
<evidence type="ECO:0000256" key="2">
    <source>
        <dbReference type="SAM" id="SignalP"/>
    </source>
</evidence>
<dbReference type="Proteomes" id="UP000005940">
    <property type="component" value="Chromosome"/>
</dbReference>
<evidence type="ECO:0000256" key="1">
    <source>
        <dbReference type="SAM" id="MobiDB-lite"/>
    </source>
</evidence>
<organism evidence="4 5">
    <name type="scientific">Streptomyces tsukubensis (strain DSM 42081 / NBRC 108919 / NRRL 18488 / 9993)</name>
    <dbReference type="NCBI Taxonomy" id="1114943"/>
    <lineage>
        <taxon>Bacteria</taxon>
        <taxon>Bacillati</taxon>
        <taxon>Actinomycetota</taxon>
        <taxon>Actinomycetes</taxon>
        <taxon>Kitasatosporales</taxon>
        <taxon>Streptomycetaceae</taxon>
        <taxon>Streptomyces</taxon>
    </lineage>
</organism>
<keyword evidence="2" id="KW-0732">Signal</keyword>
<feature type="chain" id="PRO_5028830639" description="Endonuclease/exonuclease/phosphatase domain-containing protein" evidence="2">
    <location>
        <begin position="33"/>
        <end position="625"/>
    </location>
</feature>
<dbReference type="AlphaFoldDB" id="A0A7G3UAT9"/>
<dbReference type="InterPro" id="IPR028994">
    <property type="entry name" value="Integrin_alpha_N"/>
</dbReference>
<dbReference type="GO" id="GO:0003824">
    <property type="term" value="F:catalytic activity"/>
    <property type="evidence" value="ECO:0007669"/>
    <property type="project" value="InterPro"/>
</dbReference>
<dbReference type="SUPFAM" id="SSF56219">
    <property type="entry name" value="DNase I-like"/>
    <property type="match status" value="1"/>
</dbReference>